<dbReference type="AlphaFoldDB" id="A0A448X6U5"/>
<comment type="caution">
    <text evidence="3">The sequence shown here is derived from an EMBL/GenBank/DDBJ whole genome shotgun (WGS) entry which is preliminary data.</text>
</comment>
<evidence type="ECO:0000256" key="1">
    <source>
        <dbReference type="SAM" id="MobiDB-lite"/>
    </source>
</evidence>
<name>A0A448X6U5_9PLAT</name>
<keyword evidence="2" id="KW-1133">Transmembrane helix</keyword>
<proteinExistence type="predicted"/>
<keyword evidence="4" id="KW-1185">Reference proteome</keyword>
<evidence type="ECO:0000313" key="3">
    <source>
        <dbReference type="EMBL" id="VEL29486.1"/>
    </source>
</evidence>
<gene>
    <name evidence="3" type="ORF">PXEA_LOCUS22926</name>
</gene>
<keyword evidence="2" id="KW-0812">Transmembrane</keyword>
<feature type="region of interest" description="Disordered" evidence="1">
    <location>
        <begin position="12"/>
        <end position="43"/>
    </location>
</feature>
<evidence type="ECO:0000256" key="2">
    <source>
        <dbReference type="SAM" id="Phobius"/>
    </source>
</evidence>
<reference evidence="3" key="1">
    <citation type="submission" date="2018-11" db="EMBL/GenBank/DDBJ databases">
        <authorList>
            <consortium name="Pathogen Informatics"/>
        </authorList>
    </citation>
    <scope>NUCLEOTIDE SEQUENCE</scope>
</reference>
<feature type="compositionally biased region" description="Polar residues" evidence="1">
    <location>
        <begin position="14"/>
        <end position="30"/>
    </location>
</feature>
<sequence length="165" mass="18295">MKRENIFRCYASPVNAQKPSPTPQANSSPDLTPHVVGQSSQSTLSASLDANSTALIARRPNDAVHSTARLKSGWSSPSWAYRLRPAGHRLSKINPGLDDGEKFWPELKGEARDKAAFLHRLYPHTMFFHSLFWPGGLFLCALFVIVLTYLVDGCEVWADDKTVIA</sequence>
<dbReference type="OrthoDB" id="6224119at2759"/>
<dbReference type="Proteomes" id="UP000784294">
    <property type="component" value="Unassembled WGS sequence"/>
</dbReference>
<accession>A0A448X6U5</accession>
<dbReference type="EMBL" id="CAAALY010103577">
    <property type="protein sequence ID" value="VEL29486.1"/>
    <property type="molecule type" value="Genomic_DNA"/>
</dbReference>
<keyword evidence="2" id="KW-0472">Membrane</keyword>
<feature type="transmembrane region" description="Helical" evidence="2">
    <location>
        <begin position="131"/>
        <end position="151"/>
    </location>
</feature>
<evidence type="ECO:0000313" key="4">
    <source>
        <dbReference type="Proteomes" id="UP000784294"/>
    </source>
</evidence>
<organism evidence="3 4">
    <name type="scientific">Protopolystoma xenopodis</name>
    <dbReference type="NCBI Taxonomy" id="117903"/>
    <lineage>
        <taxon>Eukaryota</taxon>
        <taxon>Metazoa</taxon>
        <taxon>Spiralia</taxon>
        <taxon>Lophotrochozoa</taxon>
        <taxon>Platyhelminthes</taxon>
        <taxon>Monogenea</taxon>
        <taxon>Polyopisthocotylea</taxon>
        <taxon>Polystomatidea</taxon>
        <taxon>Polystomatidae</taxon>
        <taxon>Protopolystoma</taxon>
    </lineage>
</organism>
<protein>
    <submittedName>
        <fullName evidence="3">Uncharacterized protein</fullName>
    </submittedName>
</protein>